<evidence type="ECO:0000313" key="3">
    <source>
        <dbReference type="EMBL" id="MDT0331229.1"/>
    </source>
</evidence>
<dbReference type="SUPFAM" id="SSF54593">
    <property type="entry name" value="Glyoxalase/Bleomycin resistance protein/Dihydroxybiphenyl dioxygenase"/>
    <property type="match status" value="1"/>
</dbReference>
<dbReference type="PROSITE" id="PS51819">
    <property type="entry name" value="VOC"/>
    <property type="match status" value="1"/>
</dbReference>
<gene>
    <name evidence="3" type="ORF">RM479_22680</name>
</gene>
<keyword evidence="1" id="KW-0479">Metal-binding</keyword>
<comment type="cofactor">
    <cofactor evidence="1">
        <name>a divalent metal cation</name>
        <dbReference type="ChEBI" id="CHEBI:60240"/>
    </cofactor>
</comment>
<evidence type="ECO:0000259" key="2">
    <source>
        <dbReference type="PROSITE" id="PS51819"/>
    </source>
</evidence>
<sequence length="628" mass="67918">MRRSIATVCLSGTLEEKLRAASRVGFDGVEIFENDLIASPLRPREIRSLADDLGLDIDLYQPFRDFEGVDDARLAENVRRAEAKFALMVELGVDTVLVCSNATATAIDDDGRAAAQLRLLAETAEPYGVRVAYEALAWGTHVSTYGRSWDLVRRADHPSLGLCLDSFHILSRGDDPSGIRDIPGDRLFFLQLADAPRMSMDVLQWSRHHRCFPGQGGFDLVAFTEHVLAAGYSGPLSLEVFNDVFRAADPERTAADALRSLTVLEDSLARRGEGVPGGRPAVTLTRLPDPVPPRGFGFVEVAATQETAGRVRSVLSALGFAHVRDHRSKPVQLWEHGRARILLNATDPRLGHTWDSAAAITALGVDLDDPEQVGNRAELLCAPALTRRRDRAETPLRAVAAPDGTAVFLCPVGEGGEDPWLADFSAPAVEDVRPGGDTPVTGIDHVGLHQPFDHFDEASLFYSALLGLAAGESTDLASPDGLVRSRALSLPSPDEGPRIALNVSVIGDGPHPDPARGVQHIALACDDIIAVAEAAVAAGLPLMPVPDNYHDDLAARTDLPPHRREQMRRLDILHDHDPDGGGGFLHFFTPLLDGHLFFEVVQRVDGYQGYGARNTPVRMTVHRTGRAA</sequence>
<comment type="pathway">
    <text evidence="1">Aromatic compound metabolism; 3,4-dihydroxybenzoate biosynthesis.</text>
</comment>
<dbReference type="PANTHER" id="PTHR12110:SF21">
    <property type="entry name" value="XYLOSE ISOMERASE-LIKE TIM BARREL DOMAIN-CONTAINING PROTEIN"/>
    <property type="match status" value="1"/>
</dbReference>
<dbReference type="InterPro" id="IPR036237">
    <property type="entry name" value="Xyl_isomerase-like_sf"/>
</dbReference>
<proteinExistence type="inferred from homology"/>
<dbReference type="EMBL" id="JAVREP010000020">
    <property type="protein sequence ID" value="MDT0331229.1"/>
    <property type="molecule type" value="Genomic_DNA"/>
</dbReference>
<dbReference type="RefSeq" id="WP_311513778.1">
    <property type="nucleotide sequence ID" value="NZ_JAVREP010000020.1"/>
</dbReference>
<evidence type="ECO:0000256" key="1">
    <source>
        <dbReference type="HAMAP-Rule" id="MF_02238"/>
    </source>
</evidence>
<dbReference type="Pfam" id="PF14696">
    <property type="entry name" value="Glyoxalase_5"/>
    <property type="match status" value="1"/>
</dbReference>
<feature type="binding site" evidence="1">
    <location>
        <position position="239"/>
    </location>
    <ligand>
        <name>a divalent metal cation</name>
        <dbReference type="ChEBI" id="CHEBI:60240"/>
        <note>catalytic</note>
    </ligand>
</feature>
<keyword evidence="1" id="KW-0456">Lyase</keyword>
<feature type="binding site" evidence="1">
    <location>
        <position position="191"/>
    </location>
    <ligand>
        <name>a divalent metal cation</name>
        <dbReference type="ChEBI" id="CHEBI:60240"/>
        <note>catalytic</note>
    </ligand>
</feature>
<dbReference type="Pfam" id="PF01261">
    <property type="entry name" value="AP_endonuc_2"/>
    <property type="match status" value="1"/>
</dbReference>
<dbReference type="Proteomes" id="UP001183390">
    <property type="component" value="Unassembled WGS sequence"/>
</dbReference>
<protein>
    <recommendedName>
        <fullName evidence="1">3-dehydroshikimate dehydratase</fullName>
        <shortName evidence="1">DSD</shortName>
        <ecNumber evidence="1">4.2.1.118</ecNumber>
    </recommendedName>
</protein>
<dbReference type="Gene3D" id="3.20.20.150">
    <property type="entry name" value="Divalent-metal-dependent TIM barrel enzymes"/>
    <property type="match status" value="1"/>
</dbReference>
<dbReference type="Gene3D" id="3.10.180.10">
    <property type="entry name" value="2,3-Dihydroxybiphenyl 1,2-Dioxygenase, domain 1"/>
    <property type="match status" value="2"/>
</dbReference>
<dbReference type="EC" id="4.2.1.118" evidence="1"/>
<comment type="function">
    <text evidence="1">Catalyzes the conversion of 3-dehydroshikimate to protocatechuate (3,4-dihydroxybenzoate), a common intermediate of quinate and shikimate degradation pathways.</text>
</comment>
<organism evidence="3 4">
    <name type="scientific">Nocardiopsis lambiniae</name>
    <dbReference type="NCBI Taxonomy" id="3075539"/>
    <lineage>
        <taxon>Bacteria</taxon>
        <taxon>Bacillati</taxon>
        <taxon>Actinomycetota</taxon>
        <taxon>Actinomycetes</taxon>
        <taxon>Streptosporangiales</taxon>
        <taxon>Nocardiopsidaceae</taxon>
        <taxon>Nocardiopsis</taxon>
    </lineage>
</organism>
<reference evidence="4" key="1">
    <citation type="submission" date="2023-07" db="EMBL/GenBank/DDBJ databases">
        <title>30 novel species of actinomycetes from the DSMZ collection.</title>
        <authorList>
            <person name="Nouioui I."/>
        </authorList>
    </citation>
    <scope>NUCLEOTIDE SEQUENCE [LARGE SCALE GENOMIC DNA]</scope>
    <source>
        <strain evidence="4">DSM 44743</strain>
    </source>
</reference>
<dbReference type="Pfam" id="PF00903">
    <property type="entry name" value="Glyoxalase"/>
    <property type="match status" value="1"/>
</dbReference>
<dbReference type="InterPro" id="IPR043700">
    <property type="entry name" value="DSD"/>
</dbReference>
<dbReference type="HAMAP" id="MF_02238">
    <property type="entry name" value="DSD"/>
    <property type="match status" value="1"/>
</dbReference>
<comment type="similarity">
    <text evidence="1">Belongs to the bacterial two-domain DSD family.</text>
</comment>
<comment type="caution">
    <text evidence="3">The sequence shown here is derived from an EMBL/GenBank/DDBJ whole genome shotgun (WGS) entry which is preliminary data.</text>
</comment>
<name>A0ABU2MEV5_9ACTN</name>
<dbReference type="InterPro" id="IPR037523">
    <property type="entry name" value="VOC_core"/>
</dbReference>
<dbReference type="InterPro" id="IPR050312">
    <property type="entry name" value="IolE/XylAMocC-like"/>
</dbReference>
<feature type="binding site" evidence="1">
    <location>
        <position position="445"/>
    </location>
    <ligand>
        <name>Mg(2+)</name>
        <dbReference type="ChEBI" id="CHEBI:18420"/>
    </ligand>
</feature>
<dbReference type="InterPro" id="IPR029068">
    <property type="entry name" value="Glyas_Bleomycin-R_OHBP_Dase"/>
</dbReference>
<feature type="binding site" evidence="1">
    <location>
        <position position="134"/>
    </location>
    <ligand>
        <name>a divalent metal cation</name>
        <dbReference type="ChEBI" id="CHEBI:60240"/>
        <note>catalytic</note>
    </ligand>
</feature>
<dbReference type="PANTHER" id="PTHR12110">
    <property type="entry name" value="HYDROXYPYRUVATE ISOMERASE"/>
    <property type="match status" value="1"/>
</dbReference>
<feature type="binding site" evidence="1">
    <location>
        <position position="520"/>
    </location>
    <ligand>
        <name>Mg(2+)</name>
        <dbReference type="ChEBI" id="CHEBI:18420"/>
    </ligand>
</feature>
<dbReference type="InterPro" id="IPR013022">
    <property type="entry name" value="Xyl_isomerase-like_TIM-brl"/>
</dbReference>
<feature type="domain" description="VOC" evidence="2">
    <location>
        <begin position="442"/>
        <end position="590"/>
    </location>
</feature>
<accession>A0ABU2MEV5</accession>
<feature type="binding site" evidence="1">
    <location>
        <position position="165"/>
    </location>
    <ligand>
        <name>a divalent metal cation</name>
        <dbReference type="ChEBI" id="CHEBI:60240"/>
        <note>catalytic</note>
    </ligand>
</feature>
<keyword evidence="4" id="KW-1185">Reference proteome</keyword>
<comment type="catalytic activity">
    <reaction evidence="1">
        <text>3-dehydroshikimate = 3,4-dihydroxybenzoate + H2O</text>
        <dbReference type="Rhea" id="RHEA:24848"/>
        <dbReference type="ChEBI" id="CHEBI:15377"/>
        <dbReference type="ChEBI" id="CHEBI:16630"/>
        <dbReference type="ChEBI" id="CHEBI:36241"/>
        <dbReference type="EC" id="4.2.1.118"/>
    </reaction>
</comment>
<evidence type="ECO:0000313" key="4">
    <source>
        <dbReference type="Proteomes" id="UP001183390"/>
    </source>
</evidence>
<dbReference type="SUPFAM" id="SSF51658">
    <property type="entry name" value="Xylose isomerase-like"/>
    <property type="match status" value="1"/>
</dbReference>
<dbReference type="InterPro" id="IPR004360">
    <property type="entry name" value="Glyas_Fos-R_dOase_dom"/>
</dbReference>
<feature type="binding site" evidence="1">
    <location>
        <position position="599"/>
    </location>
    <ligand>
        <name>Mg(2+)</name>
        <dbReference type="ChEBI" id="CHEBI:18420"/>
    </ligand>
</feature>